<dbReference type="Gene3D" id="3.40.630.190">
    <property type="entry name" value="LCP protein"/>
    <property type="match status" value="1"/>
</dbReference>
<evidence type="ECO:0000256" key="3">
    <source>
        <dbReference type="SAM" id="Phobius"/>
    </source>
</evidence>
<dbReference type="Proteomes" id="UP000309033">
    <property type="component" value="Unassembled WGS sequence"/>
</dbReference>
<dbReference type="PANTHER" id="PTHR33392:SF6">
    <property type="entry name" value="POLYISOPRENYL-TEICHOIC ACID--PEPTIDOGLYCAN TEICHOIC ACID TRANSFERASE TAGU"/>
    <property type="match status" value="1"/>
</dbReference>
<evidence type="ECO:0000313" key="5">
    <source>
        <dbReference type="EMBL" id="TLP63859.1"/>
    </source>
</evidence>
<dbReference type="Pfam" id="PF03816">
    <property type="entry name" value="LytR_cpsA_psr"/>
    <property type="match status" value="1"/>
</dbReference>
<name>A0A5R8ZDH5_9ACTN</name>
<dbReference type="EMBL" id="VANP01000002">
    <property type="protein sequence ID" value="TLP63859.1"/>
    <property type="molecule type" value="Genomic_DNA"/>
</dbReference>
<dbReference type="AlphaFoldDB" id="A0A5R8ZDH5"/>
<evidence type="ECO:0000259" key="4">
    <source>
        <dbReference type="Pfam" id="PF03816"/>
    </source>
</evidence>
<feature type="compositionally biased region" description="Polar residues" evidence="2">
    <location>
        <begin position="452"/>
        <end position="463"/>
    </location>
</feature>
<gene>
    <name evidence="5" type="ORF">FED44_06395</name>
</gene>
<evidence type="ECO:0000256" key="1">
    <source>
        <dbReference type="ARBA" id="ARBA00006068"/>
    </source>
</evidence>
<dbReference type="PANTHER" id="PTHR33392">
    <property type="entry name" value="POLYISOPRENYL-TEICHOIC ACID--PEPTIDOGLYCAN TEICHOIC ACID TRANSFERASE TAGU"/>
    <property type="match status" value="1"/>
</dbReference>
<feature type="transmembrane region" description="Helical" evidence="3">
    <location>
        <begin position="25"/>
        <end position="44"/>
    </location>
</feature>
<comment type="caution">
    <text evidence="5">The sequence shown here is derived from an EMBL/GenBank/DDBJ whole genome shotgun (WGS) entry which is preliminary data.</text>
</comment>
<organism evidence="5 6">
    <name type="scientific">Microbispora triticiradicis</name>
    <dbReference type="NCBI Taxonomy" id="2200763"/>
    <lineage>
        <taxon>Bacteria</taxon>
        <taxon>Bacillati</taxon>
        <taxon>Actinomycetota</taxon>
        <taxon>Actinomycetes</taxon>
        <taxon>Streptosporangiales</taxon>
        <taxon>Streptosporangiaceae</taxon>
        <taxon>Microbispora</taxon>
    </lineage>
</organism>
<keyword evidence="3" id="KW-0472">Membrane</keyword>
<feature type="region of interest" description="Disordered" evidence="2">
    <location>
        <begin position="452"/>
        <end position="509"/>
    </location>
</feature>
<feature type="transmembrane region" description="Helical" evidence="3">
    <location>
        <begin position="125"/>
        <end position="145"/>
    </location>
</feature>
<evidence type="ECO:0000256" key="2">
    <source>
        <dbReference type="SAM" id="MobiDB-lite"/>
    </source>
</evidence>
<keyword evidence="6" id="KW-1185">Reference proteome</keyword>
<dbReference type="InterPro" id="IPR004474">
    <property type="entry name" value="LytR_CpsA_psr"/>
</dbReference>
<dbReference type="OrthoDB" id="3573673at2"/>
<accession>A0A5R8ZDH5</accession>
<evidence type="ECO:0000313" key="6">
    <source>
        <dbReference type="Proteomes" id="UP000309033"/>
    </source>
</evidence>
<feature type="compositionally biased region" description="Pro residues" evidence="2">
    <location>
        <begin position="479"/>
        <end position="493"/>
    </location>
</feature>
<reference evidence="5" key="1">
    <citation type="submission" date="2019-05" db="EMBL/GenBank/DDBJ databases">
        <title>Isolation, diversity and antifungal activity of Actinobacteria from wheat.</title>
        <authorList>
            <person name="Yu B."/>
        </authorList>
    </citation>
    <scope>NUCLEOTIDE SEQUENCE [LARGE SCALE GENOMIC DNA]</scope>
    <source>
        <strain evidence="5">NEAU-HEGS1-5</strain>
    </source>
</reference>
<feature type="transmembrane region" description="Helical" evidence="3">
    <location>
        <begin position="56"/>
        <end position="78"/>
    </location>
</feature>
<keyword evidence="3" id="KW-0812">Transmembrane</keyword>
<feature type="transmembrane region" description="Helical" evidence="3">
    <location>
        <begin position="84"/>
        <end position="104"/>
    </location>
</feature>
<sequence>MVTPGLARRKGAAPATRRSGPARRAVALIAWVALSAVLPGAAHLRAGRRRTGLTLLGAYLTTVVCVVGVAAGADAGLAGRALGWLSQISLVFVACSVAWFWLVVRSYAVLRPAALPRSGQILTGLVAGVLAVAVAVPFAVAARYVSLSERTLDAIFTTPGGGGPAGAAGAGPEDPWAGRDRVNVLLLGGDWGADRIGMRTDSINVASVDVRTGRAVLLGLPRNLEHVRFPPGSPMAVRFPFGFRLPEYRPGWREDLLFSVWQYADDHPELFGGHRHMGAQVLKETVGYILGLRIDWYALVNIWGLAKMIDALGGVVLTVDRDIVYGRYDEGVVRAGTRRLDGTEALWYARSRTLSDDFDRMHRQRCLLGALLGQADPATVLTRFTQIAAATRRILSTDVPRPMLEHLVPLAWKVKHAGVTSLQFVPPLVNTAYPDWDRIRLLTARAIRDSLHAQTSPPATPSNGFPAGPRRLRHRHSPSPAPVPTVLPSPGTPSPIEDGCGAPGTATAR</sequence>
<proteinExistence type="inferred from homology"/>
<keyword evidence="3" id="KW-1133">Transmembrane helix</keyword>
<comment type="similarity">
    <text evidence="1">Belongs to the LytR/CpsA/Psr (LCP) family.</text>
</comment>
<dbReference type="InterPro" id="IPR050922">
    <property type="entry name" value="LytR/CpsA/Psr_CW_biosynth"/>
</dbReference>
<protein>
    <submittedName>
        <fullName evidence="5">LytR family transcriptional regulator</fullName>
    </submittedName>
</protein>
<dbReference type="NCBIfam" id="TIGR00350">
    <property type="entry name" value="lytR_cpsA_psr"/>
    <property type="match status" value="1"/>
</dbReference>
<feature type="domain" description="Cell envelope-related transcriptional attenuator" evidence="4">
    <location>
        <begin position="272"/>
        <end position="374"/>
    </location>
</feature>